<sequence>MNVQLDSSFSFLLFPNSIASNSGGQANINWFNMLGQFFFLIFLFASILYGAYYVTKWIGRFQYQRYQGGNIKVLESVGIGYQKMLQLIQVGDRIYLIGISKDNIVYLTEVEKEAIQNLKENIKDSPHIKFDSYLKHWIKKLGKDSESTDISSGGEKQDENK</sequence>
<gene>
    <name evidence="7" type="ORF">QBE51_01520</name>
</gene>
<keyword evidence="7" id="KW-0966">Cell projection</keyword>
<evidence type="ECO:0000256" key="4">
    <source>
        <dbReference type="ARBA" id="ARBA00022989"/>
    </source>
</evidence>
<evidence type="ECO:0000313" key="8">
    <source>
        <dbReference type="Proteomes" id="UP001486565"/>
    </source>
</evidence>
<evidence type="ECO:0000256" key="6">
    <source>
        <dbReference type="SAM" id="Phobius"/>
    </source>
</evidence>
<feature type="transmembrane region" description="Helical" evidence="6">
    <location>
        <begin position="37"/>
        <end position="55"/>
    </location>
</feature>
<keyword evidence="7" id="KW-0969">Cilium</keyword>
<keyword evidence="8" id="KW-1185">Reference proteome</keyword>
<reference evidence="7 8" key="1">
    <citation type="submission" date="2023-03" db="EMBL/GenBank/DDBJ databases">
        <title>Novel Species.</title>
        <authorList>
            <person name="Ma S."/>
        </authorList>
    </citation>
    <scope>NUCLEOTIDE SEQUENCE [LARGE SCALE GENOMIC DNA]</scope>
    <source>
        <strain evidence="7 8">LIND6LT2</strain>
    </source>
</reference>
<dbReference type="Proteomes" id="UP001486565">
    <property type="component" value="Chromosome"/>
</dbReference>
<keyword evidence="5 6" id="KW-0472">Membrane</keyword>
<evidence type="ECO:0000256" key="3">
    <source>
        <dbReference type="ARBA" id="ARBA00022692"/>
    </source>
</evidence>
<evidence type="ECO:0000256" key="1">
    <source>
        <dbReference type="ARBA" id="ARBA00004236"/>
    </source>
</evidence>
<evidence type="ECO:0000313" key="7">
    <source>
        <dbReference type="EMBL" id="WZL70237.1"/>
    </source>
</evidence>
<accession>A0ABZ2Y4G0</accession>
<dbReference type="Pfam" id="PF04347">
    <property type="entry name" value="FliO"/>
    <property type="match status" value="1"/>
</dbReference>
<organism evidence="7 8">
    <name type="scientific">Defluviitalea saccharophila</name>
    <dbReference type="NCBI Taxonomy" id="879970"/>
    <lineage>
        <taxon>Bacteria</taxon>
        <taxon>Bacillati</taxon>
        <taxon>Bacillota</taxon>
        <taxon>Clostridia</taxon>
        <taxon>Lachnospirales</taxon>
        <taxon>Defluviitaleaceae</taxon>
        <taxon>Defluviitalea</taxon>
    </lineage>
</organism>
<keyword evidence="2" id="KW-1003">Cell membrane</keyword>
<dbReference type="EMBL" id="CP121687">
    <property type="protein sequence ID" value="WZL70237.1"/>
    <property type="molecule type" value="Genomic_DNA"/>
</dbReference>
<proteinExistence type="predicted"/>
<evidence type="ECO:0000256" key="2">
    <source>
        <dbReference type="ARBA" id="ARBA00022475"/>
    </source>
</evidence>
<comment type="subcellular location">
    <subcellularLocation>
        <location evidence="1">Cell membrane</location>
    </subcellularLocation>
</comment>
<keyword evidence="3 6" id="KW-0812">Transmembrane</keyword>
<keyword evidence="4 6" id="KW-1133">Transmembrane helix</keyword>
<dbReference type="RefSeq" id="WP_341877198.1">
    <property type="nucleotide sequence ID" value="NZ_CP121687.1"/>
</dbReference>
<evidence type="ECO:0000256" key="5">
    <source>
        <dbReference type="ARBA" id="ARBA00023136"/>
    </source>
</evidence>
<name>A0ABZ2Y4G0_9FIRM</name>
<protein>
    <submittedName>
        <fullName evidence="7">Flagellar biosynthetic protein FliO</fullName>
    </submittedName>
</protein>
<keyword evidence="7" id="KW-0282">Flagellum</keyword>
<dbReference type="InterPro" id="IPR022781">
    <property type="entry name" value="Flagellar_biosynth_FliO"/>
</dbReference>